<accession>A0ABR6BN56</accession>
<reference evidence="9 10" key="1">
    <citation type="submission" date="2020-08" db="EMBL/GenBank/DDBJ databases">
        <title>Genomic Encyclopedia of Archaeal and Bacterial Type Strains, Phase II (KMG-II): from individual species to whole genera.</title>
        <authorList>
            <person name="Goeker M."/>
        </authorList>
    </citation>
    <scope>NUCLEOTIDE SEQUENCE [LARGE SCALE GENOMIC DNA]</scope>
    <source>
        <strain evidence="9 10">DSM 43850</strain>
    </source>
</reference>
<protein>
    <recommendedName>
        <fullName evidence="8">Ferredoxin</fullName>
    </recommendedName>
</protein>
<keyword evidence="6 8" id="KW-0411">Iron-sulfur</keyword>
<comment type="caution">
    <text evidence="9">The sequence shown here is derived from an EMBL/GenBank/DDBJ whole genome shotgun (WGS) entry which is preliminary data.</text>
</comment>
<evidence type="ECO:0000256" key="5">
    <source>
        <dbReference type="ARBA" id="ARBA00023004"/>
    </source>
</evidence>
<dbReference type="SUPFAM" id="SSF54862">
    <property type="entry name" value="4Fe-4S ferredoxins"/>
    <property type="match status" value="1"/>
</dbReference>
<keyword evidence="2 8" id="KW-0813">Transport</keyword>
<dbReference type="Proteomes" id="UP000517916">
    <property type="component" value="Unassembled WGS sequence"/>
</dbReference>
<evidence type="ECO:0000256" key="2">
    <source>
        <dbReference type="ARBA" id="ARBA00022448"/>
    </source>
</evidence>
<dbReference type="Pfam" id="PF13459">
    <property type="entry name" value="Fer4_15"/>
    <property type="match status" value="1"/>
</dbReference>
<proteinExistence type="predicted"/>
<evidence type="ECO:0000256" key="3">
    <source>
        <dbReference type="ARBA" id="ARBA00022723"/>
    </source>
</evidence>
<keyword evidence="4 8" id="KW-0249">Electron transport</keyword>
<comment type="cofactor">
    <cofactor evidence="1">
        <name>[3Fe-4S] cluster</name>
        <dbReference type="ChEBI" id="CHEBI:21137"/>
    </cofactor>
</comment>
<evidence type="ECO:0000256" key="8">
    <source>
        <dbReference type="RuleBase" id="RU368020"/>
    </source>
</evidence>
<evidence type="ECO:0000313" key="10">
    <source>
        <dbReference type="Proteomes" id="UP000517916"/>
    </source>
</evidence>
<dbReference type="Gene3D" id="3.30.70.20">
    <property type="match status" value="1"/>
</dbReference>
<evidence type="ECO:0000256" key="7">
    <source>
        <dbReference type="ARBA" id="ARBA00023291"/>
    </source>
</evidence>
<evidence type="ECO:0000256" key="4">
    <source>
        <dbReference type="ARBA" id="ARBA00022982"/>
    </source>
</evidence>
<keyword evidence="10" id="KW-1185">Reference proteome</keyword>
<dbReference type="InterPro" id="IPR051269">
    <property type="entry name" value="Fe-S_cluster_ET"/>
</dbReference>
<gene>
    <name evidence="9" type="ORF">BC739_005216</name>
</gene>
<dbReference type="InterPro" id="IPR001080">
    <property type="entry name" value="3Fe4S_ferredoxin"/>
</dbReference>
<dbReference type="EMBL" id="JACJID010000004">
    <property type="protein sequence ID" value="MBA8927999.1"/>
    <property type="molecule type" value="Genomic_DNA"/>
</dbReference>
<evidence type="ECO:0000256" key="6">
    <source>
        <dbReference type="ARBA" id="ARBA00023014"/>
    </source>
</evidence>
<keyword evidence="5 8" id="KW-0408">Iron</keyword>
<organism evidence="9 10">
    <name type="scientific">Kutzneria viridogrisea</name>
    <dbReference type="NCBI Taxonomy" id="47990"/>
    <lineage>
        <taxon>Bacteria</taxon>
        <taxon>Bacillati</taxon>
        <taxon>Actinomycetota</taxon>
        <taxon>Actinomycetes</taxon>
        <taxon>Pseudonocardiales</taxon>
        <taxon>Pseudonocardiaceae</taxon>
        <taxon>Kutzneria</taxon>
    </lineage>
</organism>
<dbReference type="RefSeq" id="WP_025356903.1">
    <property type="nucleotide sequence ID" value="NZ_BAAABQ010000030.1"/>
</dbReference>
<comment type="function">
    <text evidence="8">Ferredoxins are iron-sulfur proteins that transfer electrons in a wide variety of metabolic reactions.</text>
</comment>
<keyword evidence="7" id="KW-0003">3Fe-4S</keyword>
<dbReference type="PANTHER" id="PTHR36923:SF3">
    <property type="entry name" value="FERREDOXIN"/>
    <property type="match status" value="1"/>
</dbReference>
<dbReference type="PRINTS" id="PR00352">
    <property type="entry name" value="3FE4SFRDOXIN"/>
</dbReference>
<keyword evidence="3 8" id="KW-0479">Metal-binding</keyword>
<dbReference type="PANTHER" id="PTHR36923">
    <property type="entry name" value="FERREDOXIN"/>
    <property type="match status" value="1"/>
</dbReference>
<evidence type="ECO:0000313" key="9">
    <source>
        <dbReference type="EMBL" id="MBA8927999.1"/>
    </source>
</evidence>
<sequence>MRVVVDRDVCEGNGVCEVLAPEVFELDADEVLHIAQPGEDGELRSRVVRAVANCPRNALRTLA</sequence>
<name>A0ABR6BN56_9PSEU</name>
<evidence type="ECO:0000256" key="1">
    <source>
        <dbReference type="ARBA" id="ARBA00001927"/>
    </source>
</evidence>